<dbReference type="SMART" id="SM01277">
    <property type="entry name" value="MAGUK_N_PEST"/>
    <property type="match status" value="1"/>
</dbReference>
<dbReference type="Proteomes" id="UP001221898">
    <property type="component" value="Unassembled WGS sequence"/>
</dbReference>
<gene>
    <name evidence="2" type="ORF">AAFF_G00416900</name>
</gene>
<dbReference type="InterPro" id="IPR019590">
    <property type="entry name" value="DLG1_PEST_dom"/>
</dbReference>
<evidence type="ECO:0000313" key="3">
    <source>
        <dbReference type="Proteomes" id="UP001221898"/>
    </source>
</evidence>
<sequence length="178" mass="19792">MSPIVKDPDCLSPMLCHCKVACSDNTLSIMFGCKNVCRLREAVVHPCSRELKPLSLRNTALILPPKWDRHNRPAAVQGSPHTAQPPPCMNPALMSTPWYRYQDEDSPPQDHGFPRLTNEVRAPELVHVSEKNLSEIENVHGYVSHSHISPLKPALVTRFDLTYPGLTAASYLASGTFI</sequence>
<feature type="domain" description="Disks large homologue 1 N-terminal PEST" evidence="1">
    <location>
        <begin position="97"/>
        <end position="174"/>
    </location>
</feature>
<dbReference type="EMBL" id="JAINUG010000086">
    <property type="protein sequence ID" value="KAJ8399023.1"/>
    <property type="molecule type" value="Genomic_DNA"/>
</dbReference>
<reference evidence="2" key="1">
    <citation type="journal article" date="2023" name="Science">
        <title>Genome structures resolve the early diversification of teleost fishes.</title>
        <authorList>
            <person name="Parey E."/>
            <person name="Louis A."/>
            <person name="Montfort J."/>
            <person name="Bouchez O."/>
            <person name="Roques C."/>
            <person name="Iampietro C."/>
            <person name="Lluch J."/>
            <person name="Castinel A."/>
            <person name="Donnadieu C."/>
            <person name="Desvignes T."/>
            <person name="Floi Bucao C."/>
            <person name="Jouanno E."/>
            <person name="Wen M."/>
            <person name="Mejri S."/>
            <person name="Dirks R."/>
            <person name="Jansen H."/>
            <person name="Henkel C."/>
            <person name="Chen W.J."/>
            <person name="Zahm M."/>
            <person name="Cabau C."/>
            <person name="Klopp C."/>
            <person name="Thompson A.W."/>
            <person name="Robinson-Rechavi M."/>
            <person name="Braasch I."/>
            <person name="Lecointre G."/>
            <person name="Bobe J."/>
            <person name="Postlethwait J.H."/>
            <person name="Berthelot C."/>
            <person name="Roest Crollius H."/>
            <person name="Guiguen Y."/>
        </authorList>
    </citation>
    <scope>NUCLEOTIDE SEQUENCE</scope>
    <source>
        <strain evidence="2">NC1722</strain>
    </source>
</reference>
<name>A0AAD7SAV8_9TELE</name>
<comment type="caution">
    <text evidence="2">The sequence shown here is derived from an EMBL/GenBank/DDBJ whole genome shotgun (WGS) entry which is preliminary data.</text>
</comment>
<accession>A0AAD7SAV8</accession>
<protein>
    <recommendedName>
        <fullName evidence="1">Disks large homologue 1 N-terminal PEST domain-containing protein</fullName>
    </recommendedName>
</protein>
<proteinExistence type="predicted"/>
<keyword evidence="3" id="KW-1185">Reference proteome</keyword>
<dbReference type="AlphaFoldDB" id="A0AAD7SAV8"/>
<dbReference type="Pfam" id="PF10608">
    <property type="entry name" value="MAGUK_N_PEST"/>
    <property type="match status" value="1"/>
</dbReference>
<organism evidence="2 3">
    <name type="scientific">Aldrovandia affinis</name>
    <dbReference type="NCBI Taxonomy" id="143900"/>
    <lineage>
        <taxon>Eukaryota</taxon>
        <taxon>Metazoa</taxon>
        <taxon>Chordata</taxon>
        <taxon>Craniata</taxon>
        <taxon>Vertebrata</taxon>
        <taxon>Euteleostomi</taxon>
        <taxon>Actinopterygii</taxon>
        <taxon>Neopterygii</taxon>
        <taxon>Teleostei</taxon>
        <taxon>Notacanthiformes</taxon>
        <taxon>Halosauridae</taxon>
        <taxon>Aldrovandia</taxon>
    </lineage>
</organism>
<evidence type="ECO:0000313" key="2">
    <source>
        <dbReference type="EMBL" id="KAJ8399023.1"/>
    </source>
</evidence>
<evidence type="ECO:0000259" key="1">
    <source>
        <dbReference type="SMART" id="SM01277"/>
    </source>
</evidence>